<evidence type="ECO:0000259" key="1">
    <source>
        <dbReference type="Pfam" id="PF16227"/>
    </source>
</evidence>
<dbReference type="InterPro" id="IPR032616">
    <property type="entry name" value="DUF4886"/>
</dbReference>
<feature type="domain" description="DUF4886" evidence="1">
    <location>
        <begin position="38"/>
        <end position="289"/>
    </location>
</feature>
<dbReference type="InterPro" id="IPR036514">
    <property type="entry name" value="SGNH_hydro_sf"/>
</dbReference>
<dbReference type="OrthoDB" id="265974at2"/>
<evidence type="ECO:0000313" key="2">
    <source>
        <dbReference type="EMBL" id="SEA57921.1"/>
    </source>
</evidence>
<dbReference type="Proteomes" id="UP000183253">
    <property type="component" value="Unassembled WGS sequence"/>
</dbReference>
<protein>
    <recommendedName>
        <fullName evidence="1">DUF4886 domain-containing protein</fullName>
    </recommendedName>
</protein>
<evidence type="ECO:0000313" key="3">
    <source>
        <dbReference type="Proteomes" id="UP000183253"/>
    </source>
</evidence>
<reference evidence="2 3" key="1">
    <citation type="submission" date="2016-10" db="EMBL/GenBank/DDBJ databases">
        <authorList>
            <person name="de Groot N.N."/>
        </authorList>
    </citation>
    <scope>NUCLEOTIDE SEQUENCE [LARGE SCALE GENOMIC DNA]</scope>
    <source>
        <strain evidence="2 3">DSM 25383</strain>
    </source>
</reference>
<dbReference type="AlphaFoldDB" id="A0A1H4CBY5"/>
<accession>A0A1H4CBY5</accession>
<dbReference type="RefSeq" id="WP_010262625.1">
    <property type="nucleotide sequence ID" value="NZ_CAEG01000011.1"/>
</dbReference>
<organism evidence="2 3">
    <name type="scientific">Alistipes timonensis JC136</name>
    <dbReference type="NCBI Taxonomy" id="1033731"/>
    <lineage>
        <taxon>Bacteria</taxon>
        <taxon>Pseudomonadati</taxon>
        <taxon>Bacteroidota</taxon>
        <taxon>Bacteroidia</taxon>
        <taxon>Bacteroidales</taxon>
        <taxon>Rikenellaceae</taxon>
        <taxon>Alistipes</taxon>
    </lineage>
</organism>
<keyword evidence="3" id="KW-1185">Reference proteome</keyword>
<dbReference type="Gene3D" id="3.40.50.1110">
    <property type="entry name" value="SGNH hydrolase"/>
    <property type="match status" value="1"/>
</dbReference>
<sequence length="311" mass="35031">MKHTLRLLLTVGLSLVCVSLYAQKLPNYPIPQQPDTLRILGIGNSFTDDGMMYLPELLEAAGIRNVVLGRLYIGGCSLERHCREYAGNKPSYTYSKSTDNRWETVSKKATLLDGLTDERWDVVVLQQSSGKSGMYQTYRPWFDRLAEIVRWHCPNAGACIAWQQTWAYARTSEHKDFGRYEKKQQLMYDAIVASVEQLLDDTSVEVVIPSGTAIQDLRATELCDSLDLTRDGYHLSLKAGRYTAACTWFQSLVAPAFGTSVADNGCRLEDTPHALTEREAELCRQAARRACIRRFCVWNSTPADEIRTAAQ</sequence>
<proteinExistence type="predicted"/>
<name>A0A1H4CBY5_9BACT</name>
<dbReference type="EMBL" id="FNRI01000004">
    <property type="protein sequence ID" value="SEA57921.1"/>
    <property type="molecule type" value="Genomic_DNA"/>
</dbReference>
<dbReference type="GO" id="GO:0016788">
    <property type="term" value="F:hydrolase activity, acting on ester bonds"/>
    <property type="evidence" value="ECO:0007669"/>
    <property type="project" value="UniProtKB-ARBA"/>
</dbReference>
<gene>
    <name evidence="2" type="ORF">SAMN05444145_104254</name>
</gene>
<dbReference type="STRING" id="1033731.SAMN05444145_104254"/>
<dbReference type="Pfam" id="PF16227">
    <property type="entry name" value="DUF4886"/>
    <property type="match status" value="1"/>
</dbReference>